<comment type="caution">
    <text evidence="1">The sequence shown here is derived from an EMBL/GenBank/DDBJ whole genome shotgun (WGS) entry which is preliminary data.</text>
</comment>
<name>A0A9D7SXH2_9BACT</name>
<accession>A0A9D7SXH2</accession>
<organism evidence="1 2">
    <name type="scientific">Candidatus Opimibacter skivensis</name>
    <dbReference type="NCBI Taxonomy" id="2982028"/>
    <lineage>
        <taxon>Bacteria</taxon>
        <taxon>Pseudomonadati</taxon>
        <taxon>Bacteroidota</taxon>
        <taxon>Saprospiria</taxon>
        <taxon>Saprospirales</taxon>
        <taxon>Saprospiraceae</taxon>
        <taxon>Candidatus Opimibacter</taxon>
    </lineage>
</organism>
<sequence>MNPDDRFADPGVSLYDLATHFIVHCSKCDGKAQVLPFNGSWKLTCSKCFHVELPGHWYGAMTAYVSVKCRECHQPISRSAEVSGEWAKLKVKCEECRDECEYEAQISRHYIHHGLMCDSVFGLPLWLQKEFRSDLFWAFNYEHLNLLEQYVRAKLRERGIENKGSKNSLMFSRLPTFITSAKNRGEILKLIEEMQKK</sequence>
<dbReference type="EMBL" id="JADKGY010000006">
    <property type="protein sequence ID" value="MBK9982654.1"/>
    <property type="molecule type" value="Genomic_DNA"/>
</dbReference>
<protein>
    <submittedName>
        <fullName evidence="1">Uncharacterized protein</fullName>
    </submittedName>
</protein>
<evidence type="ECO:0000313" key="2">
    <source>
        <dbReference type="Proteomes" id="UP000808337"/>
    </source>
</evidence>
<evidence type="ECO:0000313" key="1">
    <source>
        <dbReference type="EMBL" id="MBK9982654.1"/>
    </source>
</evidence>
<dbReference type="AlphaFoldDB" id="A0A9D7SXH2"/>
<gene>
    <name evidence="1" type="ORF">IPP15_09540</name>
</gene>
<proteinExistence type="predicted"/>
<dbReference type="Proteomes" id="UP000808337">
    <property type="component" value="Unassembled WGS sequence"/>
</dbReference>
<reference evidence="1 2" key="1">
    <citation type="submission" date="2020-10" db="EMBL/GenBank/DDBJ databases">
        <title>Connecting structure to function with the recovery of over 1000 high-quality activated sludge metagenome-assembled genomes encoding full-length rRNA genes using long-read sequencing.</title>
        <authorList>
            <person name="Singleton C.M."/>
            <person name="Petriglieri F."/>
            <person name="Kristensen J.M."/>
            <person name="Kirkegaard R.H."/>
            <person name="Michaelsen T.Y."/>
            <person name="Andersen M.H."/>
            <person name="Karst S.M."/>
            <person name="Dueholm M.S."/>
            <person name="Nielsen P.H."/>
            <person name="Albertsen M."/>
        </authorList>
    </citation>
    <scope>NUCLEOTIDE SEQUENCE [LARGE SCALE GENOMIC DNA]</scope>
    <source>
        <strain evidence="1">Ribe_18-Q3-R11-54_MAXAC.273</strain>
    </source>
</reference>